<gene>
    <name evidence="2" type="ORF">PIB30_013308</name>
</gene>
<protein>
    <recommendedName>
        <fullName evidence="4">DUF4283 domain-containing protein</fullName>
    </recommendedName>
</protein>
<accession>A0ABU6T6P4</accession>
<sequence>MVVIGLPIHGWSVENMLKIGEVWRRVIESENVDGSHYNSFWMLVETNTGPMVQAYVDVVIDGDTFRVFVRETGDRNIHRQNSKPLMVDNPPTVMVAIQSELGDTRLAEGRKETVGGSTNASYDVEGGGGDKELEESWVGETRQTRWNKDDDVTGLVDVRNSMELGDTTLPDCRTMGPAHILVSEDFGPSAGCPGNLPDCSPTRTRSIEDDRRTEDLIKEIKSGPLNNNLHA</sequence>
<feature type="region of interest" description="Disordered" evidence="1">
    <location>
        <begin position="192"/>
        <end position="211"/>
    </location>
</feature>
<name>A0ABU6T6P4_9FABA</name>
<dbReference type="Proteomes" id="UP001341840">
    <property type="component" value="Unassembled WGS sequence"/>
</dbReference>
<dbReference type="EMBL" id="JASCZI010090655">
    <property type="protein sequence ID" value="MED6144194.1"/>
    <property type="molecule type" value="Genomic_DNA"/>
</dbReference>
<feature type="region of interest" description="Disordered" evidence="1">
    <location>
        <begin position="110"/>
        <end position="132"/>
    </location>
</feature>
<evidence type="ECO:0000313" key="2">
    <source>
        <dbReference type="EMBL" id="MED6144194.1"/>
    </source>
</evidence>
<reference evidence="2 3" key="1">
    <citation type="journal article" date="2023" name="Plants (Basel)">
        <title>Bridging the Gap: Combining Genomics and Transcriptomics Approaches to Understand Stylosanthes scabra, an Orphan Legume from the Brazilian Caatinga.</title>
        <authorList>
            <person name="Ferreira-Neto J.R.C."/>
            <person name="da Silva M.D."/>
            <person name="Binneck E."/>
            <person name="de Melo N.F."/>
            <person name="da Silva R.H."/>
            <person name="de Melo A.L.T.M."/>
            <person name="Pandolfi V."/>
            <person name="Bustamante F.O."/>
            <person name="Brasileiro-Vidal A.C."/>
            <person name="Benko-Iseppon A.M."/>
        </authorList>
    </citation>
    <scope>NUCLEOTIDE SEQUENCE [LARGE SCALE GENOMIC DNA]</scope>
    <source>
        <tissue evidence="2">Leaves</tissue>
    </source>
</reference>
<comment type="caution">
    <text evidence="2">The sequence shown here is derived from an EMBL/GenBank/DDBJ whole genome shotgun (WGS) entry which is preliminary data.</text>
</comment>
<evidence type="ECO:0000256" key="1">
    <source>
        <dbReference type="SAM" id="MobiDB-lite"/>
    </source>
</evidence>
<proteinExistence type="predicted"/>
<evidence type="ECO:0008006" key="4">
    <source>
        <dbReference type="Google" id="ProtNLM"/>
    </source>
</evidence>
<evidence type="ECO:0000313" key="3">
    <source>
        <dbReference type="Proteomes" id="UP001341840"/>
    </source>
</evidence>
<organism evidence="2 3">
    <name type="scientific">Stylosanthes scabra</name>
    <dbReference type="NCBI Taxonomy" id="79078"/>
    <lineage>
        <taxon>Eukaryota</taxon>
        <taxon>Viridiplantae</taxon>
        <taxon>Streptophyta</taxon>
        <taxon>Embryophyta</taxon>
        <taxon>Tracheophyta</taxon>
        <taxon>Spermatophyta</taxon>
        <taxon>Magnoliopsida</taxon>
        <taxon>eudicotyledons</taxon>
        <taxon>Gunneridae</taxon>
        <taxon>Pentapetalae</taxon>
        <taxon>rosids</taxon>
        <taxon>fabids</taxon>
        <taxon>Fabales</taxon>
        <taxon>Fabaceae</taxon>
        <taxon>Papilionoideae</taxon>
        <taxon>50 kb inversion clade</taxon>
        <taxon>dalbergioids sensu lato</taxon>
        <taxon>Dalbergieae</taxon>
        <taxon>Pterocarpus clade</taxon>
        <taxon>Stylosanthes</taxon>
    </lineage>
</organism>
<keyword evidence="3" id="KW-1185">Reference proteome</keyword>